<dbReference type="PRINTS" id="PR00359">
    <property type="entry name" value="BP450"/>
</dbReference>
<comment type="similarity">
    <text evidence="1">Belongs to the cytochrome P450 family.</text>
</comment>
<name>A0ABP5T3T7_9PSEU</name>
<organism evidence="2 3">
    <name type="scientific">Saccharopolyspora halophila</name>
    <dbReference type="NCBI Taxonomy" id="405551"/>
    <lineage>
        <taxon>Bacteria</taxon>
        <taxon>Bacillati</taxon>
        <taxon>Actinomycetota</taxon>
        <taxon>Actinomycetes</taxon>
        <taxon>Pseudonocardiales</taxon>
        <taxon>Pseudonocardiaceae</taxon>
        <taxon>Saccharopolyspora</taxon>
    </lineage>
</organism>
<dbReference type="SUPFAM" id="SSF48264">
    <property type="entry name" value="Cytochrome P450"/>
    <property type="match status" value="1"/>
</dbReference>
<reference evidence="3" key="1">
    <citation type="journal article" date="2019" name="Int. J. Syst. Evol. Microbiol.">
        <title>The Global Catalogue of Microorganisms (GCM) 10K type strain sequencing project: providing services to taxonomists for standard genome sequencing and annotation.</title>
        <authorList>
            <consortium name="The Broad Institute Genomics Platform"/>
            <consortium name="The Broad Institute Genome Sequencing Center for Infectious Disease"/>
            <person name="Wu L."/>
            <person name="Ma J."/>
        </authorList>
    </citation>
    <scope>NUCLEOTIDE SEQUENCE [LARGE SCALE GENOMIC DNA]</scope>
    <source>
        <strain evidence="3">JCM 16221</strain>
    </source>
</reference>
<gene>
    <name evidence="2" type="ORF">GCM10009854_19200</name>
</gene>
<dbReference type="EMBL" id="BAAARA010000004">
    <property type="protein sequence ID" value="GAA2342626.1"/>
    <property type="molecule type" value="Genomic_DNA"/>
</dbReference>
<proteinExistence type="inferred from homology"/>
<protein>
    <submittedName>
        <fullName evidence="2">Cytochrome P450</fullName>
    </submittedName>
</protein>
<sequence>MNVPRDAEALFGTRFHRDPAGTYRRLRREHGAVAPVRLESGLPAWCVLGYRELLRVTGAPELFSRDPRLWNRWHQVPENWSLRPYVEPRASTILTGAAEHRARGRAVREALSGVDVAGLAARLHECCDALIDRFAGRGSADLVVEYTHRIPLLVMARICGLPDGEVPMLTHDVALSGQEGDEAVGAYERTMARMRWLAAERRAEPADDLASRLAESSVGLTDAEIAADLFLVLGKAHLTTSDWMANALRLMLTDPHFAVGLAGGRNDIAHVLDEVLWADPPMQNFVGRWATRDTELGGRSIRAGDLLVLGLAAANADPAVRSRSGASTGNRAHFAYSHGEHGCPDPARELSRVIASTGVEILLDRLPDLDLAVPEEDLTWRPSMWMRGLTSLPAHFAAHR</sequence>
<comment type="caution">
    <text evidence="2">The sequence shown here is derived from an EMBL/GenBank/DDBJ whole genome shotgun (WGS) entry which is preliminary data.</text>
</comment>
<keyword evidence="3" id="KW-1185">Reference proteome</keyword>
<evidence type="ECO:0000313" key="2">
    <source>
        <dbReference type="EMBL" id="GAA2342626.1"/>
    </source>
</evidence>
<dbReference type="Gene3D" id="1.10.630.10">
    <property type="entry name" value="Cytochrome P450"/>
    <property type="match status" value="1"/>
</dbReference>
<evidence type="ECO:0000313" key="3">
    <source>
        <dbReference type="Proteomes" id="UP001501218"/>
    </source>
</evidence>
<dbReference type="PANTHER" id="PTHR46696:SF1">
    <property type="entry name" value="CYTOCHROME P450 YJIB-RELATED"/>
    <property type="match status" value="1"/>
</dbReference>
<dbReference type="InterPro" id="IPR036396">
    <property type="entry name" value="Cyt_P450_sf"/>
</dbReference>
<dbReference type="Proteomes" id="UP001501218">
    <property type="component" value="Unassembled WGS sequence"/>
</dbReference>
<dbReference type="PANTHER" id="PTHR46696">
    <property type="entry name" value="P450, PUTATIVE (EUROFUNG)-RELATED"/>
    <property type="match status" value="1"/>
</dbReference>
<dbReference type="InterPro" id="IPR002397">
    <property type="entry name" value="Cyt_P450_B"/>
</dbReference>
<evidence type="ECO:0000256" key="1">
    <source>
        <dbReference type="ARBA" id="ARBA00010617"/>
    </source>
</evidence>
<dbReference type="RefSeq" id="WP_344128931.1">
    <property type="nucleotide sequence ID" value="NZ_BAAARA010000004.1"/>
</dbReference>
<accession>A0ABP5T3T7</accession>